<keyword evidence="5" id="KW-1185">Reference proteome</keyword>
<evidence type="ECO:0000313" key="5">
    <source>
        <dbReference type="Proteomes" id="UP001152795"/>
    </source>
</evidence>
<proteinExistence type="inferred from homology"/>
<name>A0A7D9IVK2_PARCT</name>
<dbReference type="GO" id="GO:0006623">
    <property type="term" value="P:protein targeting to vacuole"/>
    <property type="evidence" value="ECO:0007669"/>
    <property type="project" value="TreeGrafter"/>
</dbReference>
<dbReference type="PANTHER" id="PTHR16166:SF93">
    <property type="entry name" value="INTERMEMBRANE LIPID TRANSFER PROTEIN VPS13"/>
    <property type="match status" value="1"/>
</dbReference>
<protein>
    <submittedName>
        <fullName evidence="4">Vacuolar sorting-associated 13C-like</fullName>
    </submittedName>
</protein>
<dbReference type="AlphaFoldDB" id="A0A7D9IVK2"/>
<dbReference type="Pfam" id="PF12624">
    <property type="entry name" value="VPS13_N"/>
    <property type="match status" value="1"/>
</dbReference>
<gene>
    <name evidence="4" type="ORF">PACLA_8A037646</name>
</gene>
<evidence type="ECO:0000256" key="1">
    <source>
        <dbReference type="ARBA" id="ARBA00006545"/>
    </source>
</evidence>
<comment type="similarity">
    <text evidence="1">Belongs to the VPS13 family.</text>
</comment>
<evidence type="ECO:0000256" key="2">
    <source>
        <dbReference type="ARBA" id="ARBA00022448"/>
    </source>
</evidence>
<dbReference type="Proteomes" id="UP001152795">
    <property type="component" value="Unassembled WGS sequence"/>
</dbReference>
<evidence type="ECO:0000313" key="4">
    <source>
        <dbReference type="EMBL" id="CAB4018105.1"/>
    </source>
</evidence>
<dbReference type="GO" id="GO:0045053">
    <property type="term" value="P:protein retention in Golgi apparatus"/>
    <property type="evidence" value="ECO:0007669"/>
    <property type="project" value="TreeGrafter"/>
</dbReference>
<dbReference type="EMBL" id="CACRXK020009855">
    <property type="protein sequence ID" value="CAB4018105.1"/>
    <property type="molecule type" value="Genomic_DNA"/>
</dbReference>
<keyword evidence="2" id="KW-0813">Transport</keyword>
<organism evidence="4 5">
    <name type="scientific">Paramuricea clavata</name>
    <name type="common">Red gorgonian</name>
    <name type="synonym">Violescent sea-whip</name>
    <dbReference type="NCBI Taxonomy" id="317549"/>
    <lineage>
        <taxon>Eukaryota</taxon>
        <taxon>Metazoa</taxon>
        <taxon>Cnidaria</taxon>
        <taxon>Anthozoa</taxon>
        <taxon>Octocorallia</taxon>
        <taxon>Malacalcyonacea</taxon>
        <taxon>Plexauridae</taxon>
        <taxon>Paramuricea</taxon>
    </lineage>
</organism>
<dbReference type="PANTHER" id="PTHR16166">
    <property type="entry name" value="VACUOLAR PROTEIN SORTING-ASSOCIATED PROTEIN VPS13"/>
    <property type="match status" value="1"/>
</dbReference>
<comment type="caution">
    <text evidence="4">The sequence shown here is derived from an EMBL/GenBank/DDBJ whole genome shotgun (WGS) entry which is preliminary data.</text>
</comment>
<reference evidence="4" key="1">
    <citation type="submission" date="2020-04" db="EMBL/GenBank/DDBJ databases">
        <authorList>
            <person name="Alioto T."/>
            <person name="Alioto T."/>
            <person name="Gomez Garrido J."/>
        </authorList>
    </citation>
    <scope>NUCLEOTIDE SEQUENCE</scope>
    <source>
        <strain evidence="4">A484AB</strain>
    </source>
</reference>
<dbReference type="OrthoDB" id="428159at2759"/>
<evidence type="ECO:0000259" key="3">
    <source>
        <dbReference type="Pfam" id="PF12624"/>
    </source>
</evidence>
<feature type="domain" description="Chorein N-terminal" evidence="3">
    <location>
        <begin position="15"/>
        <end position="114"/>
    </location>
</feature>
<sequence>MDSTDFSENMFHFMQVFIKNIHIRYEDKVTTPGTSFAVGITLKHFTAETTDEFWKPCVVDATEKNIFKLVSLDSLAVYWNTDISSRQYGGSKDWQSLLRSDIKTKETKNDDYEYASQTAQHKAMKTSGLQPYQGEPIADPAWIAQYNEERRAEEERRQLLMSRLNGTVPVSNWCTCELCKVDLLVNERGSMLPRNRRLLRSVRDRTCFTRSRYFLSVAYREYIQLVYGYLGKRRIPLPACGYHAIRQAFGRKDFKGFEDDEELE</sequence>
<dbReference type="InterPro" id="IPR026854">
    <property type="entry name" value="VPS13_N"/>
</dbReference>
<dbReference type="InterPro" id="IPR026847">
    <property type="entry name" value="VPS13"/>
</dbReference>
<accession>A0A7D9IVK2</accession>